<sequence length="124" mass="13599">MEEYQSAQGISRETSSSRIVNNSRGDKELAKWKAPREGVVKVNWDAAYDKKNKMMGACVIIKDAVGDVLVSLCLKKIHVNSSVVAEIEALRRALKLCSELNIGEAMFQGDALEVVKAVNCADEN</sequence>
<keyword evidence="1" id="KW-1185">Reference proteome</keyword>
<proteinExistence type="predicted"/>
<dbReference type="GO" id="GO:0004523">
    <property type="term" value="F:RNA-DNA hybrid ribonuclease activity"/>
    <property type="evidence" value="ECO:0007669"/>
    <property type="project" value="InterPro"/>
</dbReference>
<dbReference type="OrthoDB" id="1750512at2759"/>
<name>A0A2I4F502_JUGRE</name>
<reference evidence="2" key="1">
    <citation type="submission" date="2025-08" db="UniProtKB">
        <authorList>
            <consortium name="RefSeq"/>
        </authorList>
    </citation>
    <scope>IDENTIFICATION</scope>
    <source>
        <tissue evidence="2">Leaves</tissue>
    </source>
</reference>
<accession>A0A2I4F502</accession>
<dbReference type="GO" id="GO:0003676">
    <property type="term" value="F:nucleic acid binding"/>
    <property type="evidence" value="ECO:0007669"/>
    <property type="project" value="InterPro"/>
</dbReference>
<dbReference type="InterPro" id="IPR036397">
    <property type="entry name" value="RNaseH_sf"/>
</dbReference>
<protein>
    <submittedName>
        <fullName evidence="2">Uncharacterized protein LOC108995597</fullName>
    </submittedName>
</protein>
<gene>
    <name evidence="2" type="primary">LOC108995597</name>
</gene>
<dbReference type="Gramene" id="Jr01_30560_p1">
    <property type="protein sequence ID" value="cds.Jr01_30560_p1"/>
    <property type="gene ID" value="Jr01_30560"/>
</dbReference>
<dbReference type="InterPro" id="IPR012337">
    <property type="entry name" value="RNaseH-like_sf"/>
</dbReference>
<evidence type="ECO:0000313" key="2">
    <source>
        <dbReference type="RefSeq" id="XP_018826730.1"/>
    </source>
</evidence>
<dbReference type="KEGG" id="jre:108995597"/>
<dbReference type="PANTHER" id="PTHR47074">
    <property type="entry name" value="BNAC02G40300D PROTEIN"/>
    <property type="match status" value="1"/>
</dbReference>
<evidence type="ECO:0000313" key="1">
    <source>
        <dbReference type="Proteomes" id="UP000235220"/>
    </source>
</evidence>
<organism evidence="1 2">
    <name type="scientific">Juglans regia</name>
    <name type="common">English walnut</name>
    <dbReference type="NCBI Taxonomy" id="51240"/>
    <lineage>
        <taxon>Eukaryota</taxon>
        <taxon>Viridiplantae</taxon>
        <taxon>Streptophyta</taxon>
        <taxon>Embryophyta</taxon>
        <taxon>Tracheophyta</taxon>
        <taxon>Spermatophyta</taxon>
        <taxon>Magnoliopsida</taxon>
        <taxon>eudicotyledons</taxon>
        <taxon>Gunneridae</taxon>
        <taxon>Pentapetalae</taxon>
        <taxon>rosids</taxon>
        <taxon>fabids</taxon>
        <taxon>Fagales</taxon>
        <taxon>Juglandaceae</taxon>
        <taxon>Juglans</taxon>
    </lineage>
</organism>
<dbReference type="Gene3D" id="3.30.420.10">
    <property type="entry name" value="Ribonuclease H-like superfamily/Ribonuclease H"/>
    <property type="match status" value="1"/>
</dbReference>
<dbReference type="PANTHER" id="PTHR47074:SF48">
    <property type="entry name" value="POLYNUCLEOTIDYL TRANSFERASE, RIBONUCLEASE H-LIKE SUPERFAMILY PROTEIN"/>
    <property type="match status" value="1"/>
</dbReference>
<dbReference type="Pfam" id="PF13456">
    <property type="entry name" value="RVT_3"/>
    <property type="match status" value="1"/>
</dbReference>
<dbReference type="RefSeq" id="XP_018826730.1">
    <property type="nucleotide sequence ID" value="XM_018971185.1"/>
</dbReference>
<dbReference type="GeneID" id="108995597"/>
<dbReference type="SUPFAM" id="SSF53098">
    <property type="entry name" value="Ribonuclease H-like"/>
    <property type="match status" value="1"/>
</dbReference>
<dbReference type="AlphaFoldDB" id="A0A2I4F502"/>
<dbReference type="Proteomes" id="UP000235220">
    <property type="component" value="Chromosome 1"/>
</dbReference>
<dbReference type="InterPro" id="IPR002156">
    <property type="entry name" value="RNaseH_domain"/>
</dbReference>
<dbReference type="InterPro" id="IPR052929">
    <property type="entry name" value="RNase_H-like_EbsB-rel"/>
</dbReference>